<dbReference type="Proteomes" id="UP000585474">
    <property type="component" value="Unassembled WGS sequence"/>
</dbReference>
<keyword evidence="4" id="KW-0648">Protein biosynthesis</keyword>
<dbReference type="OrthoDB" id="1735584at2759"/>
<protein>
    <submittedName>
        <fullName evidence="4">Translation initiation factor 2, small GTP-binding protein</fullName>
    </submittedName>
</protein>
<keyword evidence="5" id="KW-1185">Reference proteome</keyword>
<name>A0A7J0GNL3_9ERIC</name>
<keyword evidence="1" id="KW-0547">Nucleotide-binding</keyword>
<accession>A0A7J0GNL3</accession>
<dbReference type="EMBL" id="BJWL01000023">
    <property type="protein sequence ID" value="GFZ12379.1"/>
    <property type="molecule type" value="Genomic_DNA"/>
</dbReference>
<evidence type="ECO:0000256" key="3">
    <source>
        <dbReference type="SAM" id="MobiDB-lite"/>
    </source>
</evidence>
<dbReference type="PANTHER" id="PTHR43381:SF5">
    <property type="entry name" value="TR-TYPE G DOMAIN-CONTAINING PROTEIN"/>
    <property type="match status" value="1"/>
</dbReference>
<keyword evidence="2" id="KW-0342">GTP-binding</keyword>
<gene>
    <name evidence="4" type="ORF">Acr_23g0007640</name>
</gene>
<organism evidence="4 5">
    <name type="scientific">Actinidia rufa</name>
    <dbReference type="NCBI Taxonomy" id="165716"/>
    <lineage>
        <taxon>Eukaryota</taxon>
        <taxon>Viridiplantae</taxon>
        <taxon>Streptophyta</taxon>
        <taxon>Embryophyta</taxon>
        <taxon>Tracheophyta</taxon>
        <taxon>Spermatophyta</taxon>
        <taxon>Magnoliopsida</taxon>
        <taxon>eudicotyledons</taxon>
        <taxon>Gunneridae</taxon>
        <taxon>Pentapetalae</taxon>
        <taxon>asterids</taxon>
        <taxon>Ericales</taxon>
        <taxon>Actinidiaceae</taxon>
        <taxon>Actinidia</taxon>
    </lineage>
</organism>
<evidence type="ECO:0000313" key="5">
    <source>
        <dbReference type="Proteomes" id="UP000585474"/>
    </source>
</evidence>
<dbReference type="AlphaFoldDB" id="A0A7J0GNL3"/>
<dbReference type="GO" id="GO:0005737">
    <property type="term" value="C:cytoplasm"/>
    <property type="evidence" value="ECO:0007669"/>
    <property type="project" value="TreeGrafter"/>
</dbReference>
<dbReference type="GO" id="GO:0003743">
    <property type="term" value="F:translation initiation factor activity"/>
    <property type="evidence" value="ECO:0007669"/>
    <property type="project" value="UniProtKB-KW"/>
</dbReference>
<sequence>MASLSSLVGLGSSSANFEKPVSLVHRVYFNRNIDTFRAICIGRRWRRYVGVCRCSVTTGLANKGNSLPLFSRRFPKAVLRDSGDEKLKEDEEERNMEIGSLGQVMPKVEKVETSQREIVSVNKPLTNTTTNRRNAKLGNSTVGRMSKTVRSVRQRGNPGTNVQKVVEESPKIEKVEKTGTKVGGSRRPSVAPRMVVRPRVPAPTTPVIAVVARKKMEKGPVPGKFRDEFRKKSGPTGGLRRRMGDDNVEISDKETAEFGISIPCVASARRGRKWSKTSQKAARHQAAKEAAPVRAKQALKVEILEVGDKGMMTKEIAYNLAIGEVEILGHLYSKGIKPDGVQKLDKDMVKMICKEYEVEVIDAAPTILEETAIKKEIIDEDDLDSLEDRPPVLTIMGHVDHGKSTRFPISGKFRSTTGLPHALVVQTKEPLACFKARFPSSARASVA</sequence>
<evidence type="ECO:0000313" key="4">
    <source>
        <dbReference type="EMBL" id="GFZ12379.1"/>
    </source>
</evidence>
<evidence type="ECO:0000256" key="1">
    <source>
        <dbReference type="ARBA" id="ARBA00022741"/>
    </source>
</evidence>
<reference evidence="4 5" key="1">
    <citation type="submission" date="2019-07" db="EMBL/GenBank/DDBJ databases">
        <title>De Novo Assembly of kiwifruit Actinidia rufa.</title>
        <authorList>
            <person name="Sugita-Konishi S."/>
            <person name="Sato K."/>
            <person name="Mori E."/>
            <person name="Abe Y."/>
            <person name="Kisaki G."/>
            <person name="Hamano K."/>
            <person name="Suezawa K."/>
            <person name="Otani M."/>
            <person name="Fukuda T."/>
            <person name="Manabe T."/>
            <person name="Gomi K."/>
            <person name="Tabuchi M."/>
            <person name="Akimitsu K."/>
            <person name="Kataoka I."/>
        </authorList>
    </citation>
    <scope>NUCLEOTIDE SEQUENCE [LARGE SCALE GENOMIC DNA]</scope>
    <source>
        <strain evidence="5">cv. Fuchu</strain>
    </source>
</reference>
<keyword evidence="4" id="KW-0396">Initiation factor</keyword>
<evidence type="ECO:0000256" key="2">
    <source>
        <dbReference type="ARBA" id="ARBA00023134"/>
    </source>
</evidence>
<dbReference type="PANTHER" id="PTHR43381">
    <property type="entry name" value="TRANSLATION INITIATION FACTOR IF-2-RELATED"/>
    <property type="match status" value="1"/>
</dbReference>
<feature type="region of interest" description="Disordered" evidence="3">
    <location>
        <begin position="219"/>
        <end position="244"/>
    </location>
</feature>
<dbReference type="GO" id="GO:0005525">
    <property type="term" value="F:GTP binding"/>
    <property type="evidence" value="ECO:0007669"/>
    <property type="project" value="UniProtKB-KW"/>
</dbReference>
<comment type="caution">
    <text evidence="4">The sequence shown here is derived from an EMBL/GenBank/DDBJ whole genome shotgun (WGS) entry which is preliminary data.</text>
</comment>
<proteinExistence type="predicted"/>
<dbReference type="InterPro" id="IPR015760">
    <property type="entry name" value="TIF_IF2"/>
</dbReference>